<evidence type="ECO:0000256" key="3">
    <source>
        <dbReference type="ARBA" id="ARBA00010945"/>
    </source>
</evidence>
<dbReference type="Pfam" id="PF00817">
    <property type="entry name" value="IMS"/>
    <property type="match status" value="1"/>
</dbReference>
<protein>
    <recommendedName>
        <fullName evidence="4">DNA-directed DNA polymerase</fullName>
        <ecNumber evidence="4">2.7.7.7</ecNumber>
    </recommendedName>
</protein>
<dbReference type="InterPro" id="IPR036775">
    <property type="entry name" value="DNA_pol_Y-fam_lit_finger_sf"/>
</dbReference>
<comment type="similarity">
    <text evidence="3">Belongs to the DNA polymerase type-Y family.</text>
</comment>
<dbReference type="NCBIfam" id="NF002883">
    <property type="entry name" value="PRK03352.1"/>
    <property type="match status" value="1"/>
</dbReference>
<dbReference type="InterPro" id="IPR043502">
    <property type="entry name" value="DNA/RNA_pol_sf"/>
</dbReference>
<keyword evidence="20" id="KW-1185">Reference proteome</keyword>
<proteinExistence type="inferred from homology"/>
<keyword evidence="12" id="KW-0460">Magnesium</keyword>
<dbReference type="Gene3D" id="3.30.1490.100">
    <property type="entry name" value="DNA polymerase, Y-family, little finger domain"/>
    <property type="match status" value="1"/>
</dbReference>
<dbReference type="Pfam" id="PF21999">
    <property type="entry name" value="IMS_HHH_1"/>
    <property type="match status" value="1"/>
</dbReference>
<keyword evidence="13" id="KW-0239">DNA-directed DNA polymerase</keyword>
<evidence type="ECO:0000256" key="4">
    <source>
        <dbReference type="ARBA" id="ARBA00012417"/>
    </source>
</evidence>
<comment type="cofactor">
    <cofactor evidence="1">
        <name>Mg(2+)</name>
        <dbReference type="ChEBI" id="CHEBI:18420"/>
    </cofactor>
</comment>
<comment type="caution">
    <text evidence="19">The sequence shown here is derived from an EMBL/GenBank/DDBJ whole genome shotgun (WGS) entry which is preliminary data.</text>
</comment>
<dbReference type="InterPro" id="IPR017961">
    <property type="entry name" value="DNA_pol_Y-fam_little_finger"/>
</dbReference>
<dbReference type="Gene3D" id="3.30.70.270">
    <property type="match status" value="1"/>
</dbReference>
<keyword evidence="10" id="KW-0479">Metal-binding</keyword>
<dbReference type="InterPro" id="IPR053848">
    <property type="entry name" value="IMS_HHH_1"/>
</dbReference>
<dbReference type="PROSITE" id="PS50173">
    <property type="entry name" value="UMUC"/>
    <property type="match status" value="1"/>
</dbReference>
<keyword evidence="15" id="KW-0234">DNA repair</keyword>
<dbReference type="CDD" id="cd03586">
    <property type="entry name" value="PolY_Pol_IV_kappa"/>
    <property type="match status" value="1"/>
</dbReference>
<evidence type="ECO:0000256" key="11">
    <source>
        <dbReference type="ARBA" id="ARBA00022763"/>
    </source>
</evidence>
<evidence type="ECO:0000256" key="5">
    <source>
        <dbReference type="ARBA" id="ARBA00022457"/>
    </source>
</evidence>
<sequence length="367" mass="40057">MGVPTRYRWLLHVDLDQFQVSVERQRRPELVGQAVIVGGDGDPTRARQVVTCASYEARADGVRAGMPMRAASKKAPDAVFLPLDMGEYEAASERVMDVLRGFGDALEVWGWDEAYLGIEDRAGPRLLSAADVIETARSIRRAVVAATGLDCCVGVSDNKQRAKAATGFAKQAVRSPEAGEEQRVFVLDDGNWASLMNHRPCRELWSVGSRTAAKLSAAGIDTVAQLAAADRDDLTAMFGPHQGDWLYVLCRGGGDDAISDEPRIAKSHSKARTYDTDLTDPGRLHEAVRALTEEVLEQVVAEGRTPFRVGLTVRTATFFTRTKMRKLPAPTTSLDAIAAVADDLLDAFEIDRPIRLLAVRLELLDPE</sequence>
<dbReference type="Proteomes" id="UP001501170">
    <property type="component" value="Unassembled WGS sequence"/>
</dbReference>
<evidence type="ECO:0000256" key="12">
    <source>
        <dbReference type="ARBA" id="ARBA00022842"/>
    </source>
</evidence>
<keyword evidence="9" id="KW-0235">DNA replication</keyword>
<accession>A0ABN3H1Z2</accession>
<dbReference type="InterPro" id="IPR022880">
    <property type="entry name" value="DNApol_IV"/>
</dbReference>
<dbReference type="InterPro" id="IPR043128">
    <property type="entry name" value="Rev_trsase/Diguanyl_cyclase"/>
</dbReference>
<evidence type="ECO:0000256" key="7">
    <source>
        <dbReference type="ARBA" id="ARBA00022679"/>
    </source>
</evidence>
<comment type="subcellular location">
    <subcellularLocation>
        <location evidence="2">Cytoplasm</location>
    </subcellularLocation>
</comment>
<gene>
    <name evidence="19" type="ORF">GCM10009855_02830</name>
</gene>
<keyword evidence="6" id="KW-0963">Cytoplasm</keyword>
<dbReference type="PANTHER" id="PTHR11076">
    <property type="entry name" value="DNA REPAIR POLYMERASE UMUC / TRANSFERASE FAMILY MEMBER"/>
    <property type="match status" value="1"/>
</dbReference>
<evidence type="ECO:0000256" key="2">
    <source>
        <dbReference type="ARBA" id="ARBA00004496"/>
    </source>
</evidence>
<evidence type="ECO:0000256" key="15">
    <source>
        <dbReference type="ARBA" id="ARBA00023204"/>
    </source>
</evidence>
<dbReference type="RefSeq" id="WP_062367410.1">
    <property type="nucleotide sequence ID" value="NZ_BAAARB010000001.1"/>
</dbReference>
<dbReference type="Gene3D" id="1.10.150.20">
    <property type="entry name" value="5' to 3' exonuclease, C-terminal subdomain"/>
    <property type="match status" value="1"/>
</dbReference>
<comment type="catalytic activity">
    <reaction evidence="17">
        <text>DNA(n) + a 2'-deoxyribonucleoside 5'-triphosphate = DNA(n+1) + diphosphate</text>
        <dbReference type="Rhea" id="RHEA:22508"/>
        <dbReference type="Rhea" id="RHEA-COMP:17339"/>
        <dbReference type="Rhea" id="RHEA-COMP:17340"/>
        <dbReference type="ChEBI" id="CHEBI:33019"/>
        <dbReference type="ChEBI" id="CHEBI:61560"/>
        <dbReference type="ChEBI" id="CHEBI:173112"/>
        <dbReference type="EC" id="2.7.7.7"/>
    </reaction>
</comment>
<reference evidence="19 20" key="1">
    <citation type="journal article" date="2019" name="Int. J. Syst. Evol. Microbiol.">
        <title>The Global Catalogue of Microorganisms (GCM) 10K type strain sequencing project: providing services to taxonomists for standard genome sequencing and annotation.</title>
        <authorList>
            <consortium name="The Broad Institute Genomics Platform"/>
            <consortium name="The Broad Institute Genome Sequencing Center for Infectious Disease"/>
            <person name="Wu L."/>
            <person name="Ma J."/>
        </authorList>
    </citation>
    <scope>NUCLEOTIDE SEQUENCE [LARGE SCALE GENOMIC DNA]</scope>
    <source>
        <strain evidence="19 20">JCM 16227</strain>
    </source>
</reference>
<comment type="function">
    <text evidence="16">Poorly processive, error-prone DNA polymerase involved in untargeted mutagenesis. Copies undamaged DNA at stalled replication forks, which arise in vivo from mismatched or misaligned primer ends. These misaligned primers can be extended by PolIV. Exhibits no 3'-5' exonuclease (proofreading) activity. May be involved in translesional synthesis, in conjunction with the beta clamp from PolIII.</text>
</comment>
<evidence type="ECO:0000256" key="13">
    <source>
        <dbReference type="ARBA" id="ARBA00022932"/>
    </source>
</evidence>
<dbReference type="SUPFAM" id="SSF56672">
    <property type="entry name" value="DNA/RNA polymerases"/>
    <property type="match status" value="1"/>
</dbReference>
<name>A0ABN3H1Z2_9ACTN</name>
<dbReference type="Pfam" id="PF11799">
    <property type="entry name" value="IMS_C"/>
    <property type="match status" value="1"/>
</dbReference>
<evidence type="ECO:0000313" key="20">
    <source>
        <dbReference type="Proteomes" id="UP001501170"/>
    </source>
</evidence>
<dbReference type="InterPro" id="IPR050116">
    <property type="entry name" value="DNA_polymerase-Y"/>
</dbReference>
<evidence type="ECO:0000256" key="1">
    <source>
        <dbReference type="ARBA" id="ARBA00001946"/>
    </source>
</evidence>
<evidence type="ECO:0000313" key="19">
    <source>
        <dbReference type="EMBL" id="GAA2366939.1"/>
    </source>
</evidence>
<evidence type="ECO:0000256" key="14">
    <source>
        <dbReference type="ARBA" id="ARBA00023125"/>
    </source>
</evidence>
<dbReference type="InterPro" id="IPR001126">
    <property type="entry name" value="UmuC"/>
</dbReference>
<evidence type="ECO:0000256" key="9">
    <source>
        <dbReference type="ARBA" id="ARBA00022705"/>
    </source>
</evidence>
<keyword evidence="14" id="KW-0238">DNA-binding</keyword>
<evidence type="ECO:0000256" key="8">
    <source>
        <dbReference type="ARBA" id="ARBA00022695"/>
    </source>
</evidence>
<feature type="domain" description="UmuC" evidence="18">
    <location>
        <begin position="10"/>
        <end position="208"/>
    </location>
</feature>
<keyword evidence="11" id="KW-0227">DNA damage</keyword>
<dbReference type="PANTHER" id="PTHR11076:SF33">
    <property type="entry name" value="DNA POLYMERASE KAPPA"/>
    <property type="match status" value="1"/>
</dbReference>
<evidence type="ECO:0000256" key="17">
    <source>
        <dbReference type="ARBA" id="ARBA00049244"/>
    </source>
</evidence>
<dbReference type="EMBL" id="BAAARB010000001">
    <property type="protein sequence ID" value="GAA2366939.1"/>
    <property type="molecule type" value="Genomic_DNA"/>
</dbReference>
<dbReference type="EC" id="2.7.7.7" evidence="4"/>
<evidence type="ECO:0000256" key="6">
    <source>
        <dbReference type="ARBA" id="ARBA00022490"/>
    </source>
</evidence>
<keyword evidence="5" id="KW-0515">Mutator protein</keyword>
<keyword evidence="7" id="KW-0808">Transferase</keyword>
<organism evidence="19 20">
    <name type="scientific">Gordonia cholesterolivorans</name>
    <dbReference type="NCBI Taxonomy" id="559625"/>
    <lineage>
        <taxon>Bacteria</taxon>
        <taxon>Bacillati</taxon>
        <taxon>Actinomycetota</taxon>
        <taxon>Actinomycetes</taxon>
        <taxon>Mycobacteriales</taxon>
        <taxon>Gordoniaceae</taxon>
        <taxon>Gordonia</taxon>
    </lineage>
</organism>
<evidence type="ECO:0000259" key="18">
    <source>
        <dbReference type="PROSITE" id="PS50173"/>
    </source>
</evidence>
<keyword evidence="8" id="KW-0548">Nucleotidyltransferase</keyword>
<evidence type="ECO:0000256" key="16">
    <source>
        <dbReference type="ARBA" id="ARBA00025589"/>
    </source>
</evidence>
<dbReference type="SUPFAM" id="SSF100879">
    <property type="entry name" value="Lesion bypass DNA polymerase (Y-family), little finger domain"/>
    <property type="match status" value="1"/>
</dbReference>
<evidence type="ECO:0000256" key="10">
    <source>
        <dbReference type="ARBA" id="ARBA00022723"/>
    </source>
</evidence>
<dbReference type="Gene3D" id="3.40.1170.60">
    <property type="match status" value="1"/>
</dbReference>